<gene>
    <name evidence="1" type="ORF">MNVI_11450</name>
</gene>
<dbReference type="AlphaFoldDB" id="A0A7I7PB49"/>
<reference evidence="1 2" key="1">
    <citation type="journal article" date="2019" name="Emerg. Microbes Infect.">
        <title>Comprehensive subspecies identification of 175 nontuberculous mycobacteria species based on 7547 genomic profiles.</title>
        <authorList>
            <person name="Matsumoto Y."/>
            <person name="Kinjo T."/>
            <person name="Motooka D."/>
            <person name="Nabeya D."/>
            <person name="Jung N."/>
            <person name="Uechi K."/>
            <person name="Horii T."/>
            <person name="Iida T."/>
            <person name="Fujita J."/>
            <person name="Nakamura S."/>
        </authorList>
    </citation>
    <scope>NUCLEOTIDE SEQUENCE [LARGE SCALE GENOMIC DNA]</scope>
    <source>
        <strain evidence="1 2">JCM 16367</strain>
    </source>
</reference>
<dbReference type="Proteomes" id="UP000466894">
    <property type="component" value="Chromosome"/>
</dbReference>
<evidence type="ECO:0000313" key="1">
    <source>
        <dbReference type="EMBL" id="BBY05827.1"/>
    </source>
</evidence>
<proteinExistence type="predicted"/>
<name>A0A7I7PB49_9MYCO</name>
<sequence length="120" mass="12761">MVLLQQPSDPTAGLSTQEIPTQLVATVDCLTSGAMNHSYSIVEDEDGPGHPRISAVDVSDVEIAGAFQPPERPYWLLYVTPLLAAAAGIAFCPDPLPLGSRKEARQWVSLVAQLYAKAAS</sequence>
<dbReference type="KEGG" id="mnv:MNVI_11450"/>
<accession>A0A7I7PB49</accession>
<dbReference type="EMBL" id="AP022583">
    <property type="protein sequence ID" value="BBY05827.1"/>
    <property type="molecule type" value="Genomic_DNA"/>
</dbReference>
<evidence type="ECO:0000313" key="2">
    <source>
        <dbReference type="Proteomes" id="UP000466894"/>
    </source>
</evidence>
<organism evidence="1 2">
    <name type="scientific">Mycobacterium noviomagense</name>
    <dbReference type="NCBI Taxonomy" id="459858"/>
    <lineage>
        <taxon>Bacteria</taxon>
        <taxon>Bacillati</taxon>
        <taxon>Actinomycetota</taxon>
        <taxon>Actinomycetes</taxon>
        <taxon>Mycobacteriales</taxon>
        <taxon>Mycobacteriaceae</taxon>
        <taxon>Mycobacterium</taxon>
    </lineage>
</organism>
<protein>
    <submittedName>
        <fullName evidence="1">Uncharacterized protein</fullName>
    </submittedName>
</protein>